<dbReference type="PANTHER" id="PTHR47985:SF31">
    <property type="entry name" value="SERINE_THREONINE-PROTEIN KINASE PBL26-RELATED"/>
    <property type="match status" value="1"/>
</dbReference>
<keyword evidence="7" id="KW-0808">Transferase</keyword>
<keyword evidence="4" id="KW-1003">Cell membrane</keyword>
<name>A0A9Q0GZ20_9MAGN</name>
<organism evidence="19 20">
    <name type="scientific">Protea cynaroides</name>
    <dbReference type="NCBI Taxonomy" id="273540"/>
    <lineage>
        <taxon>Eukaryota</taxon>
        <taxon>Viridiplantae</taxon>
        <taxon>Streptophyta</taxon>
        <taxon>Embryophyta</taxon>
        <taxon>Tracheophyta</taxon>
        <taxon>Spermatophyta</taxon>
        <taxon>Magnoliopsida</taxon>
        <taxon>Proteales</taxon>
        <taxon>Proteaceae</taxon>
        <taxon>Protea</taxon>
    </lineage>
</organism>
<dbReference type="GO" id="GO:0045088">
    <property type="term" value="P:regulation of innate immune response"/>
    <property type="evidence" value="ECO:0007669"/>
    <property type="project" value="UniProtKB-ARBA"/>
</dbReference>
<feature type="binding site" evidence="15">
    <location>
        <position position="104"/>
    </location>
    <ligand>
        <name>ATP</name>
        <dbReference type="ChEBI" id="CHEBI:30616"/>
    </ligand>
</feature>
<comment type="catalytic activity">
    <reaction evidence="14">
        <text>L-seryl-[protein] + ATP = O-phospho-L-seryl-[protein] + ADP + H(+)</text>
        <dbReference type="Rhea" id="RHEA:17989"/>
        <dbReference type="Rhea" id="RHEA-COMP:9863"/>
        <dbReference type="Rhea" id="RHEA-COMP:11604"/>
        <dbReference type="ChEBI" id="CHEBI:15378"/>
        <dbReference type="ChEBI" id="CHEBI:29999"/>
        <dbReference type="ChEBI" id="CHEBI:30616"/>
        <dbReference type="ChEBI" id="CHEBI:83421"/>
        <dbReference type="ChEBI" id="CHEBI:456216"/>
        <dbReference type="EC" id="2.7.11.1"/>
    </reaction>
</comment>
<keyword evidence="9" id="KW-0418">Kinase</keyword>
<dbReference type="GO" id="GO:0004674">
    <property type="term" value="F:protein serine/threonine kinase activity"/>
    <property type="evidence" value="ECO:0007669"/>
    <property type="project" value="UniProtKB-KW"/>
</dbReference>
<evidence type="ECO:0000256" key="11">
    <source>
        <dbReference type="ARBA" id="ARBA00022840"/>
    </source>
</evidence>
<feature type="compositionally biased region" description="Low complexity" evidence="17">
    <location>
        <begin position="15"/>
        <end position="25"/>
    </location>
</feature>
<evidence type="ECO:0000256" key="15">
    <source>
        <dbReference type="PROSITE-ProRule" id="PRU10141"/>
    </source>
</evidence>
<dbReference type="InterPro" id="IPR017441">
    <property type="entry name" value="Protein_kinase_ATP_BS"/>
</dbReference>
<dbReference type="PROSITE" id="PS50011">
    <property type="entry name" value="PROTEIN_KINASE_DOM"/>
    <property type="match status" value="1"/>
</dbReference>
<feature type="compositionally biased region" description="Polar residues" evidence="17">
    <location>
        <begin position="35"/>
        <end position="56"/>
    </location>
</feature>
<dbReference type="SUPFAM" id="SSF56112">
    <property type="entry name" value="Protein kinase-like (PK-like)"/>
    <property type="match status" value="1"/>
</dbReference>
<dbReference type="PROSITE" id="PS00108">
    <property type="entry name" value="PROTEIN_KINASE_ST"/>
    <property type="match status" value="1"/>
</dbReference>
<evidence type="ECO:0000256" key="16">
    <source>
        <dbReference type="RuleBase" id="RU000304"/>
    </source>
</evidence>
<comment type="subcellular location">
    <subcellularLocation>
        <location evidence="1">Cell membrane</location>
    </subcellularLocation>
</comment>
<evidence type="ECO:0000256" key="8">
    <source>
        <dbReference type="ARBA" id="ARBA00022741"/>
    </source>
</evidence>
<dbReference type="PANTHER" id="PTHR47985">
    <property type="entry name" value="OS07G0668900 PROTEIN"/>
    <property type="match status" value="1"/>
</dbReference>
<gene>
    <name evidence="19" type="ORF">NE237_011858</name>
</gene>
<dbReference type="GO" id="GO:0005524">
    <property type="term" value="F:ATP binding"/>
    <property type="evidence" value="ECO:0007669"/>
    <property type="project" value="UniProtKB-UniRule"/>
</dbReference>
<dbReference type="FunFam" id="1.10.510.10:FF:000032">
    <property type="entry name" value="Serine/threonine-protein kinase PBS1"/>
    <property type="match status" value="1"/>
</dbReference>
<dbReference type="OrthoDB" id="4062651at2759"/>
<keyword evidence="11 15" id="KW-0067">ATP-binding</keyword>
<keyword evidence="12" id="KW-0472">Membrane</keyword>
<dbReference type="GO" id="GO:0045087">
    <property type="term" value="P:innate immune response"/>
    <property type="evidence" value="ECO:0007669"/>
    <property type="project" value="UniProtKB-ARBA"/>
</dbReference>
<dbReference type="GO" id="GO:0031349">
    <property type="term" value="P:positive regulation of defense response"/>
    <property type="evidence" value="ECO:0007669"/>
    <property type="project" value="UniProtKB-ARBA"/>
</dbReference>
<evidence type="ECO:0000313" key="19">
    <source>
        <dbReference type="EMBL" id="KAJ4955075.1"/>
    </source>
</evidence>
<dbReference type="SMART" id="SM00220">
    <property type="entry name" value="S_TKc"/>
    <property type="match status" value="1"/>
</dbReference>
<evidence type="ECO:0000256" key="7">
    <source>
        <dbReference type="ARBA" id="ARBA00022679"/>
    </source>
</evidence>
<keyword evidence="10" id="KW-0611">Plant defense</keyword>
<accession>A0A9Q0GZ20</accession>
<reference evidence="19" key="1">
    <citation type="journal article" date="2023" name="Plant J.">
        <title>The genome of the king protea, Protea cynaroides.</title>
        <authorList>
            <person name="Chang J."/>
            <person name="Duong T.A."/>
            <person name="Schoeman C."/>
            <person name="Ma X."/>
            <person name="Roodt D."/>
            <person name="Barker N."/>
            <person name="Li Z."/>
            <person name="Van de Peer Y."/>
            <person name="Mizrachi E."/>
        </authorList>
    </citation>
    <scope>NUCLEOTIDE SEQUENCE</scope>
    <source>
        <tissue evidence="19">Young leaves</tissue>
    </source>
</reference>
<comment type="catalytic activity">
    <reaction evidence="13">
        <text>L-threonyl-[protein] + ATP = O-phospho-L-threonyl-[protein] + ADP + H(+)</text>
        <dbReference type="Rhea" id="RHEA:46608"/>
        <dbReference type="Rhea" id="RHEA-COMP:11060"/>
        <dbReference type="Rhea" id="RHEA-COMP:11605"/>
        <dbReference type="ChEBI" id="CHEBI:15378"/>
        <dbReference type="ChEBI" id="CHEBI:30013"/>
        <dbReference type="ChEBI" id="CHEBI:30616"/>
        <dbReference type="ChEBI" id="CHEBI:61977"/>
        <dbReference type="ChEBI" id="CHEBI:456216"/>
        <dbReference type="EC" id="2.7.11.1"/>
    </reaction>
</comment>
<evidence type="ECO:0000259" key="18">
    <source>
        <dbReference type="PROSITE" id="PS50011"/>
    </source>
</evidence>
<dbReference type="EMBL" id="JAMYWD010000011">
    <property type="protein sequence ID" value="KAJ4955075.1"/>
    <property type="molecule type" value="Genomic_DNA"/>
</dbReference>
<keyword evidence="20" id="KW-1185">Reference proteome</keyword>
<dbReference type="PROSITE" id="PS00107">
    <property type="entry name" value="PROTEIN_KINASE_ATP"/>
    <property type="match status" value="1"/>
</dbReference>
<protein>
    <recommendedName>
        <fullName evidence="3">non-specific serine/threonine protein kinase</fullName>
        <ecNumber evidence="3">2.7.11.1</ecNumber>
    </recommendedName>
</protein>
<dbReference type="Gene3D" id="1.10.510.10">
    <property type="entry name" value="Transferase(Phosphotransferase) domain 1"/>
    <property type="match status" value="1"/>
</dbReference>
<evidence type="ECO:0000256" key="3">
    <source>
        <dbReference type="ARBA" id="ARBA00012513"/>
    </source>
</evidence>
<evidence type="ECO:0000256" key="5">
    <source>
        <dbReference type="ARBA" id="ARBA00022527"/>
    </source>
</evidence>
<comment type="similarity">
    <text evidence="2">Belongs to the protein kinase superfamily. Ser/Thr protein kinase family.</text>
</comment>
<dbReference type="InterPro" id="IPR008271">
    <property type="entry name" value="Ser/Thr_kinase_AS"/>
</dbReference>
<evidence type="ECO:0000256" key="9">
    <source>
        <dbReference type="ARBA" id="ARBA00022777"/>
    </source>
</evidence>
<feature type="region of interest" description="Disordered" evidence="17">
    <location>
        <begin position="15"/>
        <end position="56"/>
    </location>
</feature>
<evidence type="ECO:0000256" key="4">
    <source>
        <dbReference type="ARBA" id="ARBA00022475"/>
    </source>
</evidence>
<dbReference type="FunFam" id="3.30.200.20:FF:000248">
    <property type="entry name" value="Serine/threonine-protein kinase PBS1"/>
    <property type="match status" value="1"/>
</dbReference>
<comment type="caution">
    <text evidence="19">The sequence shown here is derived from an EMBL/GenBank/DDBJ whole genome shotgun (WGS) entry which is preliminary data.</text>
</comment>
<evidence type="ECO:0000256" key="12">
    <source>
        <dbReference type="ARBA" id="ARBA00023136"/>
    </source>
</evidence>
<dbReference type="Proteomes" id="UP001141806">
    <property type="component" value="Unassembled WGS sequence"/>
</dbReference>
<keyword evidence="8 15" id="KW-0547">Nucleotide-binding</keyword>
<dbReference type="EC" id="2.7.11.1" evidence="3"/>
<feature type="domain" description="Protein kinase" evidence="18">
    <location>
        <begin position="75"/>
        <end position="352"/>
    </location>
</feature>
<sequence>MMSCFPCFTSQKSSKRVSSSTRGQSPVAHTEHPPVSQNNNTKPKAETTNEQDASNGNIAAHTFTFRELATATKNFRQECLLGEGGFGRVYKGKLENTGQLVAVKQLDRNGLQGNREFLVEVLMLSLLHHQNLVNLIGYCADGDQRLLVYEFMPLGSLEDHLLDISPTQKPLGWFTRIKIASGAAQGLEYLHDKANPPVIYRDLKSSNILLDEDFNPKLSDFGLAKLGPVGDKTHVSSRVMGTYGYCAPEYARTGQLTLKSDVYSFGVVLLELITGRRAIDTTRPPEEQNLVSWAQPIFRNPKRFPEMADPLLQGDFPVSGLNQAVAIAAMCLQEEASVRPLMSDVVTTLTFLSMAPAGGAPSPLPVQYPTSEEETSSDDENDQDEDSAEERQRAVAEAIEWGSQSRANNIGGQDGSGSTL</sequence>
<dbReference type="InterPro" id="IPR011009">
    <property type="entry name" value="Kinase-like_dom_sf"/>
</dbReference>
<keyword evidence="5 16" id="KW-0723">Serine/threonine-protein kinase</keyword>
<dbReference type="InterPro" id="IPR000719">
    <property type="entry name" value="Prot_kinase_dom"/>
</dbReference>
<evidence type="ECO:0000256" key="2">
    <source>
        <dbReference type="ARBA" id="ARBA00008684"/>
    </source>
</evidence>
<dbReference type="Gene3D" id="3.30.200.20">
    <property type="entry name" value="Phosphorylase Kinase, domain 1"/>
    <property type="match status" value="1"/>
</dbReference>
<feature type="compositionally biased region" description="Polar residues" evidence="17">
    <location>
        <begin position="402"/>
        <end position="420"/>
    </location>
</feature>
<proteinExistence type="inferred from homology"/>
<evidence type="ECO:0000256" key="1">
    <source>
        <dbReference type="ARBA" id="ARBA00004236"/>
    </source>
</evidence>
<dbReference type="AlphaFoldDB" id="A0A9Q0GZ20"/>
<evidence type="ECO:0000256" key="13">
    <source>
        <dbReference type="ARBA" id="ARBA00047899"/>
    </source>
</evidence>
<dbReference type="Pfam" id="PF00069">
    <property type="entry name" value="Pkinase"/>
    <property type="match status" value="1"/>
</dbReference>
<dbReference type="CDD" id="cd14066">
    <property type="entry name" value="STKc_IRAK"/>
    <property type="match status" value="1"/>
</dbReference>
<evidence type="ECO:0000256" key="10">
    <source>
        <dbReference type="ARBA" id="ARBA00022821"/>
    </source>
</evidence>
<keyword evidence="6" id="KW-0597">Phosphoprotein</keyword>
<dbReference type="GO" id="GO:0005886">
    <property type="term" value="C:plasma membrane"/>
    <property type="evidence" value="ECO:0007669"/>
    <property type="project" value="UniProtKB-SubCell"/>
</dbReference>
<evidence type="ECO:0000256" key="6">
    <source>
        <dbReference type="ARBA" id="ARBA00022553"/>
    </source>
</evidence>
<feature type="region of interest" description="Disordered" evidence="17">
    <location>
        <begin position="356"/>
        <end position="420"/>
    </location>
</feature>
<feature type="compositionally biased region" description="Acidic residues" evidence="17">
    <location>
        <begin position="371"/>
        <end position="388"/>
    </location>
</feature>
<evidence type="ECO:0000256" key="17">
    <source>
        <dbReference type="SAM" id="MobiDB-lite"/>
    </source>
</evidence>
<evidence type="ECO:0000256" key="14">
    <source>
        <dbReference type="ARBA" id="ARBA00048679"/>
    </source>
</evidence>
<evidence type="ECO:0000313" key="20">
    <source>
        <dbReference type="Proteomes" id="UP001141806"/>
    </source>
</evidence>